<dbReference type="EMBL" id="JADBEE010000001">
    <property type="protein sequence ID" value="MBE1514108.1"/>
    <property type="molecule type" value="Genomic_DNA"/>
</dbReference>
<dbReference type="Pfam" id="PF00005">
    <property type="entry name" value="ABC_tran"/>
    <property type="match status" value="2"/>
</dbReference>
<dbReference type="PANTHER" id="PTHR43776:SF7">
    <property type="entry name" value="D,D-DIPEPTIDE TRANSPORT ATP-BINDING PROTEIN DDPF-RELATED"/>
    <property type="match status" value="1"/>
</dbReference>
<dbReference type="Pfam" id="PF08352">
    <property type="entry name" value="oligo_HPY"/>
    <property type="match status" value="2"/>
</dbReference>
<evidence type="ECO:0000256" key="4">
    <source>
        <dbReference type="ARBA" id="ARBA00022840"/>
    </source>
</evidence>
<dbReference type="PROSITE" id="PS50893">
    <property type="entry name" value="ABC_TRANSPORTER_2"/>
    <property type="match status" value="2"/>
</dbReference>
<sequence>MTTTITNPTLDTATPARTEPMSALTAAATSLVTLEDLNVWFTDAAGVAHHVVHDLSLEINPGECVAVIGESGSGKSVTARTLIGLTGSNSRIQATRATVGGRDIQQTTDAQWRRIRGTKIGFILQDALVSLDPLRTIGAEIGESLRLHGVTKASQRRDRVIELLEAVGVPEPELRARQRSGELSGGLRQRALIASAIANDPPLLVADEPTTALDVTVQAQVLDLLAQRKAAGSAILLISHDFSVVGRLADRVLVMQGGHIVEQGTAEQILKNPRHEYTRQLLDAVPSGTTKGEYLTSAKRAEALEAPKLSPVRVTESGDAPPVLQATGLTKSFRGPDGVTRTVVKDVSFEVRGGQTLGIVGESGSGKSTTASMALGFLQPDSGTVLLNGKPWSELGVAGRRSRRREVTVVYQDPLSSFDPRWTAEQILTDALEPATGGIAFGARRRQRVSLRERAEELVRLVGLDPQHLSKHPLQLSGGQRQRLSIARALAPEPDVVVLDEAVSALDVSVQAQVLDLLTELQQRLGTTYVFISHDLGVIHHMSDHILVMKDGEAVEYGNAEQIFHSPAHPYTQELLRSLQMPTAHTPVRL</sequence>
<dbReference type="PROSITE" id="PS00211">
    <property type="entry name" value="ABC_TRANSPORTER_1"/>
    <property type="match status" value="1"/>
</dbReference>
<proteinExistence type="inferred from homology"/>
<keyword evidence="4 6" id="KW-0067">ATP-binding</keyword>
<name>A0ABR9J543_9MICC</name>
<dbReference type="SUPFAM" id="SSF52540">
    <property type="entry name" value="P-loop containing nucleoside triphosphate hydrolases"/>
    <property type="match status" value="2"/>
</dbReference>
<accession>A0ABR9J543</accession>
<comment type="similarity">
    <text evidence="1">Belongs to the ABC transporter superfamily.</text>
</comment>
<dbReference type="GO" id="GO:0005524">
    <property type="term" value="F:ATP binding"/>
    <property type="evidence" value="ECO:0007669"/>
    <property type="project" value="UniProtKB-KW"/>
</dbReference>
<evidence type="ECO:0000313" key="7">
    <source>
        <dbReference type="Proteomes" id="UP000636579"/>
    </source>
</evidence>
<comment type="caution">
    <text evidence="6">The sequence shown here is derived from an EMBL/GenBank/DDBJ whole genome shotgun (WGS) entry which is preliminary data.</text>
</comment>
<protein>
    <submittedName>
        <fullName evidence="6">Peptide/nickel transport system ATP-binding protein</fullName>
    </submittedName>
</protein>
<dbReference type="InterPro" id="IPR013563">
    <property type="entry name" value="Oligopep_ABC_C"/>
</dbReference>
<dbReference type="InterPro" id="IPR050319">
    <property type="entry name" value="ABC_transp_ATP-bind"/>
</dbReference>
<feature type="domain" description="ABC transporter" evidence="5">
    <location>
        <begin position="34"/>
        <end position="282"/>
    </location>
</feature>
<dbReference type="Gene3D" id="3.40.50.300">
    <property type="entry name" value="P-loop containing nucleotide triphosphate hydrolases"/>
    <property type="match status" value="2"/>
</dbReference>
<evidence type="ECO:0000256" key="2">
    <source>
        <dbReference type="ARBA" id="ARBA00022448"/>
    </source>
</evidence>
<dbReference type="NCBIfam" id="NF007739">
    <property type="entry name" value="PRK10419.1"/>
    <property type="match status" value="2"/>
</dbReference>
<dbReference type="InterPro" id="IPR017871">
    <property type="entry name" value="ABC_transporter-like_CS"/>
</dbReference>
<evidence type="ECO:0000313" key="6">
    <source>
        <dbReference type="EMBL" id="MBE1514108.1"/>
    </source>
</evidence>
<evidence type="ECO:0000256" key="3">
    <source>
        <dbReference type="ARBA" id="ARBA00022741"/>
    </source>
</evidence>
<keyword evidence="3" id="KW-0547">Nucleotide-binding</keyword>
<dbReference type="PANTHER" id="PTHR43776">
    <property type="entry name" value="TRANSPORT ATP-BINDING PROTEIN"/>
    <property type="match status" value="1"/>
</dbReference>
<feature type="domain" description="ABC transporter" evidence="5">
    <location>
        <begin position="324"/>
        <end position="576"/>
    </location>
</feature>
<reference evidence="6 7" key="1">
    <citation type="submission" date="2020-10" db="EMBL/GenBank/DDBJ databases">
        <title>Sequencing the genomes of 1000 actinobacteria strains.</title>
        <authorList>
            <person name="Klenk H.-P."/>
        </authorList>
    </citation>
    <scope>NUCLEOTIDE SEQUENCE [LARGE SCALE GENOMIC DNA]</scope>
    <source>
        <strain evidence="6 7">DSM 15474</strain>
    </source>
</reference>
<dbReference type="CDD" id="cd03257">
    <property type="entry name" value="ABC_NikE_OppD_transporters"/>
    <property type="match status" value="2"/>
</dbReference>
<dbReference type="InterPro" id="IPR027417">
    <property type="entry name" value="P-loop_NTPase"/>
</dbReference>
<organism evidence="6 7">
    <name type="scientific">Nesterenkonia halotolerans</name>
    <dbReference type="NCBI Taxonomy" id="225325"/>
    <lineage>
        <taxon>Bacteria</taxon>
        <taxon>Bacillati</taxon>
        <taxon>Actinomycetota</taxon>
        <taxon>Actinomycetes</taxon>
        <taxon>Micrococcales</taxon>
        <taxon>Micrococcaceae</taxon>
        <taxon>Nesterenkonia</taxon>
    </lineage>
</organism>
<evidence type="ECO:0000256" key="1">
    <source>
        <dbReference type="ARBA" id="ARBA00005417"/>
    </source>
</evidence>
<dbReference type="InterPro" id="IPR003439">
    <property type="entry name" value="ABC_transporter-like_ATP-bd"/>
</dbReference>
<dbReference type="Proteomes" id="UP000636579">
    <property type="component" value="Unassembled WGS sequence"/>
</dbReference>
<keyword evidence="7" id="KW-1185">Reference proteome</keyword>
<dbReference type="NCBIfam" id="NF008453">
    <property type="entry name" value="PRK11308.1"/>
    <property type="match status" value="2"/>
</dbReference>
<keyword evidence="2" id="KW-0813">Transport</keyword>
<gene>
    <name evidence="6" type="ORF">H4W26_000863</name>
</gene>
<dbReference type="RefSeq" id="WP_225939592.1">
    <property type="nucleotide sequence ID" value="NZ_JADBEE010000001.1"/>
</dbReference>
<evidence type="ECO:0000259" key="5">
    <source>
        <dbReference type="PROSITE" id="PS50893"/>
    </source>
</evidence>
<dbReference type="InterPro" id="IPR003593">
    <property type="entry name" value="AAA+_ATPase"/>
</dbReference>
<dbReference type="SMART" id="SM00382">
    <property type="entry name" value="AAA"/>
    <property type="match status" value="2"/>
</dbReference>